<organism evidence="1 2">
    <name type="scientific">Araneus ventricosus</name>
    <name type="common">Orbweaver spider</name>
    <name type="synonym">Epeira ventricosa</name>
    <dbReference type="NCBI Taxonomy" id="182803"/>
    <lineage>
        <taxon>Eukaryota</taxon>
        <taxon>Metazoa</taxon>
        <taxon>Ecdysozoa</taxon>
        <taxon>Arthropoda</taxon>
        <taxon>Chelicerata</taxon>
        <taxon>Arachnida</taxon>
        <taxon>Araneae</taxon>
        <taxon>Araneomorphae</taxon>
        <taxon>Entelegynae</taxon>
        <taxon>Araneoidea</taxon>
        <taxon>Araneidae</taxon>
        <taxon>Araneus</taxon>
    </lineage>
</organism>
<protein>
    <submittedName>
        <fullName evidence="1">Uncharacterized protein</fullName>
    </submittedName>
</protein>
<keyword evidence="2" id="KW-1185">Reference proteome</keyword>
<dbReference type="AlphaFoldDB" id="A0A4Y2LYG1"/>
<dbReference type="EMBL" id="BGPR01006500">
    <property type="protein sequence ID" value="GBN19519.1"/>
    <property type="molecule type" value="Genomic_DNA"/>
</dbReference>
<gene>
    <name evidence="1" type="ORF">AVEN_255807_1</name>
</gene>
<accession>A0A4Y2LYG1</accession>
<sequence>MFVTAKSKEKVSVKGSGKENICKSCQIAEKYTSEKNEVPGLSKTPTTSESCTQNEAACCTNVTEAQKQTMKCQLSHVNERPVKKQKAFINFMTY</sequence>
<proteinExistence type="predicted"/>
<reference evidence="1 2" key="1">
    <citation type="journal article" date="2019" name="Sci. Rep.">
        <title>Orb-weaving spider Araneus ventricosus genome elucidates the spidroin gene catalogue.</title>
        <authorList>
            <person name="Kono N."/>
            <person name="Nakamura H."/>
            <person name="Ohtoshi R."/>
            <person name="Moran D.A.P."/>
            <person name="Shinohara A."/>
            <person name="Yoshida Y."/>
            <person name="Fujiwara M."/>
            <person name="Mori M."/>
            <person name="Tomita M."/>
            <person name="Arakawa K."/>
        </authorList>
    </citation>
    <scope>NUCLEOTIDE SEQUENCE [LARGE SCALE GENOMIC DNA]</scope>
</reference>
<evidence type="ECO:0000313" key="2">
    <source>
        <dbReference type="Proteomes" id="UP000499080"/>
    </source>
</evidence>
<comment type="caution">
    <text evidence="1">The sequence shown here is derived from an EMBL/GenBank/DDBJ whole genome shotgun (WGS) entry which is preliminary data.</text>
</comment>
<evidence type="ECO:0000313" key="1">
    <source>
        <dbReference type="EMBL" id="GBN19519.1"/>
    </source>
</evidence>
<dbReference type="Proteomes" id="UP000499080">
    <property type="component" value="Unassembled WGS sequence"/>
</dbReference>
<name>A0A4Y2LYG1_ARAVE</name>